<gene>
    <name evidence="2" type="ORF">QYB97_11240</name>
</gene>
<dbReference type="PANTHER" id="PTHR43143">
    <property type="entry name" value="METALLOPHOSPHOESTERASE, CALCINEURIN SUPERFAMILY"/>
    <property type="match status" value="1"/>
</dbReference>
<dbReference type="Pfam" id="PF00149">
    <property type="entry name" value="Metallophos"/>
    <property type="match status" value="1"/>
</dbReference>
<dbReference type="Gene3D" id="3.60.21.10">
    <property type="match status" value="1"/>
</dbReference>
<evidence type="ECO:0000313" key="2">
    <source>
        <dbReference type="EMBL" id="MDN4525056.1"/>
    </source>
</evidence>
<dbReference type="InterPro" id="IPR029052">
    <property type="entry name" value="Metallo-depent_PP-like"/>
</dbReference>
<evidence type="ECO:0000259" key="1">
    <source>
        <dbReference type="Pfam" id="PF00149"/>
    </source>
</evidence>
<comment type="caution">
    <text evidence="2">The sequence shown here is derived from an EMBL/GenBank/DDBJ whole genome shotgun (WGS) entry which is preliminary data.</text>
</comment>
<dbReference type="InterPro" id="IPR051918">
    <property type="entry name" value="STPP_CPPED1"/>
</dbReference>
<dbReference type="EMBL" id="JAUHTR010000005">
    <property type="protein sequence ID" value="MDN4525056.1"/>
    <property type="molecule type" value="Genomic_DNA"/>
</dbReference>
<protein>
    <submittedName>
        <fullName evidence="2">Metallophosphoesterase</fullName>
    </submittedName>
</protein>
<dbReference type="Proteomes" id="UP001172721">
    <property type="component" value="Unassembled WGS sequence"/>
</dbReference>
<dbReference type="InterPro" id="IPR004843">
    <property type="entry name" value="Calcineurin-like_PHP"/>
</dbReference>
<evidence type="ECO:0000313" key="3">
    <source>
        <dbReference type="Proteomes" id="UP001172721"/>
    </source>
</evidence>
<dbReference type="SUPFAM" id="SSF56300">
    <property type="entry name" value="Metallo-dependent phosphatases"/>
    <property type="match status" value="1"/>
</dbReference>
<feature type="domain" description="Calcineurin-like phosphoesterase" evidence="1">
    <location>
        <begin position="23"/>
        <end position="121"/>
    </location>
</feature>
<organism evidence="2 3">
    <name type="scientific">Fictibacillus fluitans</name>
    <dbReference type="NCBI Taxonomy" id="3058422"/>
    <lineage>
        <taxon>Bacteria</taxon>
        <taxon>Bacillati</taxon>
        <taxon>Bacillota</taxon>
        <taxon>Bacilli</taxon>
        <taxon>Bacillales</taxon>
        <taxon>Fictibacillaceae</taxon>
        <taxon>Fictibacillus</taxon>
    </lineage>
</organism>
<dbReference type="RefSeq" id="WP_301166097.1">
    <property type="nucleotide sequence ID" value="NZ_JAUHTR010000005.1"/>
</dbReference>
<sequence length="292" mass="32716">MARLNTDSLRILNAKPISSSRLTFIVLGDSHLRTTGYNAAQGRYILDTAGERYRRILRHIVTNYRNVASFVLHGGDAIGEGNKENNFKAFVSVSSGILFPANLPIFVTIGNHDFAREGGVITPRLFEQYIGNIRSDIRIHGANVHLIQLPTFFNGLTGPPYFRPADLTWLRQRTQASSRILVDFHADLRVGQNRSFPENNHYVLSTTQTNAFFNVIRPSVKAIFNHHRHTSYRYTIQRNLGGMTATIPYLITGCGGNVTSSPACPNYYVVTYDRLNTSNPTFSFVPVRVPGL</sequence>
<accession>A0ABT8HWA3</accession>
<name>A0ABT8HWA3_9BACL</name>
<keyword evidence="3" id="KW-1185">Reference proteome</keyword>
<reference evidence="2" key="1">
    <citation type="submission" date="2023-07" db="EMBL/GenBank/DDBJ databases">
        <title>Fictibacillus sp. isolated from freshwater pond.</title>
        <authorList>
            <person name="Kirdat K."/>
            <person name="Bhat A."/>
            <person name="Mourya A."/>
            <person name="Yadav A."/>
        </authorList>
    </citation>
    <scope>NUCLEOTIDE SEQUENCE</scope>
    <source>
        <strain evidence="2">NE201</strain>
    </source>
</reference>
<proteinExistence type="predicted"/>
<dbReference type="PANTHER" id="PTHR43143:SF1">
    <property type="entry name" value="SERINE_THREONINE-PROTEIN PHOSPHATASE CPPED1"/>
    <property type="match status" value="1"/>
</dbReference>